<comment type="caution">
    <text evidence="2">The sequence shown here is derived from an EMBL/GenBank/DDBJ whole genome shotgun (WGS) entry which is preliminary data.</text>
</comment>
<dbReference type="EMBL" id="NBEF01000034">
    <property type="protein sequence ID" value="OQQ89144.1"/>
    <property type="molecule type" value="Genomic_DNA"/>
</dbReference>
<gene>
    <name evidence="2" type="ORF">B6U56_10120</name>
</gene>
<evidence type="ECO:0000313" key="3">
    <source>
        <dbReference type="Proteomes" id="UP000192575"/>
    </source>
</evidence>
<feature type="transmembrane region" description="Helical" evidence="1">
    <location>
        <begin position="60"/>
        <end position="79"/>
    </location>
</feature>
<evidence type="ECO:0000256" key="1">
    <source>
        <dbReference type="SAM" id="Phobius"/>
    </source>
</evidence>
<keyword evidence="1" id="KW-0812">Transmembrane</keyword>
<reference evidence="2 3" key="1">
    <citation type="submission" date="2017-03" db="EMBL/GenBank/DDBJ databases">
        <title>Phylogenomics and comparative genomics of Lactobacillus salivarius, a mammalian gut commensal.</title>
        <authorList>
            <person name="Harris H.M."/>
        </authorList>
    </citation>
    <scope>NUCLEOTIDE SEQUENCE [LARGE SCALE GENOMIC DNA]</scope>
    <source>
        <strain evidence="2 3">JCM 1047</strain>
    </source>
</reference>
<organism evidence="2 3">
    <name type="scientific">Ligilactobacillus salivarius</name>
    <dbReference type="NCBI Taxonomy" id="1624"/>
    <lineage>
        <taxon>Bacteria</taxon>
        <taxon>Bacillati</taxon>
        <taxon>Bacillota</taxon>
        <taxon>Bacilli</taxon>
        <taxon>Lactobacillales</taxon>
        <taxon>Lactobacillaceae</taxon>
        <taxon>Ligilactobacillus</taxon>
    </lineage>
</organism>
<keyword evidence="1" id="KW-1133">Transmembrane helix</keyword>
<feature type="transmembrane region" description="Helical" evidence="1">
    <location>
        <begin position="37"/>
        <end position="54"/>
    </location>
</feature>
<name>A0A1V9R7V3_9LACO</name>
<feature type="transmembrane region" description="Helical" evidence="1">
    <location>
        <begin position="12"/>
        <end position="30"/>
    </location>
</feature>
<evidence type="ECO:0000313" key="2">
    <source>
        <dbReference type="EMBL" id="OQQ89144.1"/>
    </source>
</evidence>
<protein>
    <submittedName>
        <fullName evidence="2">Uncharacterized protein</fullName>
    </submittedName>
</protein>
<accession>A0A1V9R7V3</accession>
<keyword evidence="1" id="KW-0472">Membrane</keyword>
<proteinExistence type="predicted"/>
<sequence length="89" mass="10106">MFIDIGGENDMVEIGIIILLVVGFVVISRLKVNFTKNSRYAGFLLLILLDLNGLMRTSMLTMRGLILLGTLMVFVVMLIKEIRQIRKYS</sequence>
<dbReference type="Proteomes" id="UP000192575">
    <property type="component" value="Unassembled WGS sequence"/>
</dbReference>
<dbReference type="AlphaFoldDB" id="A0A1V9R7V3"/>